<organism evidence="1 2">
    <name type="scientific">Haloarcula sebkhae</name>
    <dbReference type="NCBI Taxonomy" id="932660"/>
    <lineage>
        <taxon>Archaea</taxon>
        <taxon>Methanobacteriati</taxon>
        <taxon>Methanobacteriota</taxon>
        <taxon>Stenosarchaea group</taxon>
        <taxon>Halobacteria</taxon>
        <taxon>Halobacteriales</taxon>
        <taxon>Haloarculaceae</taxon>
        <taxon>Haloarcula</taxon>
    </lineage>
</organism>
<proteinExistence type="predicted"/>
<protein>
    <submittedName>
        <fullName evidence="1">Uncharacterized protein</fullName>
    </submittedName>
</protein>
<sequence>MSTDQQSVDEQSSDTEADDQPDVRAQHRQAQTSGEVFQGQPHGGK</sequence>
<accession>A0ACC6VPF2</accession>
<reference evidence="1" key="1">
    <citation type="submission" date="2024-09" db="EMBL/GenBank/DDBJ databases">
        <authorList>
            <person name="Sun Q."/>
            <person name="Mori K."/>
        </authorList>
    </citation>
    <scope>NUCLEOTIDE SEQUENCE</scope>
    <source>
        <strain evidence="1">JCM 19018</strain>
    </source>
</reference>
<gene>
    <name evidence="1" type="ORF">ACFFN7_14960</name>
</gene>
<keyword evidence="2" id="KW-1185">Reference proteome</keyword>
<evidence type="ECO:0000313" key="1">
    <source>
        <dbReference type="EMBL" id="MFB9812654.1"/>
    </source>
</evidence>
<comment type="caution">
    <text evidence="1">The sequence shown here is derived from an EMBL/GenBank/DDBJ whole genome shotgun (WGS) entry which is preliminary data.</text>
</comment>
<name>A0ACC6VPF2_9EURY</name>
<dbReference type="Proteomes" id="UP001589559">
    <property type="component" value="Unassembled WGS sequence"/>
</dbReference>
<dbReference type="EMBL" id="JBHMAK010000012">
    <property type="protein sequence ID" value="MFB9812654.1"/>
    <property type="molecule type" value="Genomic_DNA"/>
</dbReference>
<evidence type="ECO:0000313" key="2">
    <source>
        <dbReference type="Proteomes" id="UP001589559"/>
    </source>
</evidence>